<sequence>MQRTKGVAVQLMELILILVLGLVSPYFSILVPWYLGILVLESKPAVWRLTLGPAVGIGIVIVTAHLVSLLRLPLWMSVPTVYFITLLFWLKRPSKASLLEIWKNISSMDRLFLSLSVFLSAGIKAFFLQVPAYPGAVGADAIFHAYRSWEILREETIFIRDNPLGFSGFLTYPAGYHALISWISLASRVEVPFAMEALKLFTWVFIPLGSYIAAKELFGSENTARVSAIVAPLTYLYYYYLHYSLLHMFLAYYLFLAAITVYTHAISKQKKNEVPLGDLSLLVLITLSLLLIHPYVYLMFQAFALSLLFVHLIHHRHQGIPAIRTFFVQALGSYVGYYVLEYPNRLKVEVYTRPIFNSPGYAFKDNPHWLAYILKQTFWDNGQFVFLPFFVLGVALIFKRKSKNGIALLLTVLFAFFLIFDKIWFHINIPFYTAIWNSERIYILLAPVFPLIIGYGISGFLEVFPPTKKSVVAFVFLLTIPGLYVNVDNYSRELCSTVDESALLVFNELKTIGEQQLYVPDFKDSGYWIPLLARKQIKQVSTPPSDGILYIDSRGFGDIKIEPIKPLTLLDRKALVIYQDGIWVFNLSKPANASSPEAIKELYRALRLRDNTIDASSPDEWKHFGYGFLLRHPVVVKGILLKEWNGVFSRANESYIVFVSDRNYSHLKIVGLGDNTKVYLDGEYIGTLNDGPAVFQIEITKDGLHVLKFEGGVYIEKVILQC</sequence>
<feature type="transmembrane region" description="Helical" evidence="1">
    <location>
        <begin position="164"/>
        <end position="185"/>
    </location>
</feature>
<accession>A0A0X1KNG6</accession>
<feature type="transmembrane region" description="Helical" evidence="1">
    <location>
        <begin position="197"/>
        <end position="214"/>
    </location>
</feature>
<keyword evidence="3" id="KW-1185">Reference proteome</keyword>
<evidence type="ECO:0000313" key="2">
    <source>
        <dbReference type="EMBL" id="AJC72813.1"/>
    </source>
</evidence>
<feature type="transmembrane region" description="Helical" evidence="1">
    <location>
        <begin position="72"/>
        <end position="90"/>
    </location>
</feature>
<keyword evidence="1" id="KW-0472">Membrane</keyword>
<feature type="transmembrane region" description="Helical" evidence="1">
    <location>
        <begin position="111"/>
        <end position="130"/>
    </location>
</feature>
<organism evidence="2 3">
    <name type="scientific">Thermococcus guaymasensis DSM 11113</name>
    <dbReference type="NCBI Taxonomy" id="1432656"/>
    <lineage>
        <taxon>Archaea</taxon>
        <taxon>Methanobacteriati</taxon>
        <taxon>Methanobacteriota</taxon>
        <taxon>Thermococci</taxon>
        <taxon>Thermococcales</taxon>
        <taxon>Thermococcaceae</taxon>
        <taxon>Thermococcus</taxon>
    </lineage>
</organism>
<dbReference type="AlphaFoldDB" id="A0A0X1KNG6"/>
<keyword evidence="1" id="KW-0812">Transmembrane</keyword>
<feature type="transmembrane region" description="Helical" evidence="1">
    <location>
        <begin position="405"/>
        <end position="429"/>
    </location>
</feature>
<dbReference type="Proteomes" id="UP000062043">
    <property type="component" value="Chromosome"/>
</dbReference>
<dbReference type="EMBL" id="CP007140">
    <property type="protein sequence ID" value="AJC72813.1"/>
    <property type="molecule type" value="Genomic_DNA"/>
</dbReference>
<evidence type="ECO:0008006" key="4">
    <source>
        <dbReference type="Google" id="ProtNLM"/>
    </source>
</evidence>
<feature type="transmembrane region" description="Helical" evidence="1">
    <location>
        <begin position="47"/>
        <end position="66"/>
    </location>
</feature>
<dbReference type="Pfam" id="PF20176">
    <property type="entry name" value="DUF6541"/>
    <property type="match status" value="1"/>
</dbReference>
<protein>
    <recommendedName>
        <fullName evidence="4">Glycosyltransferase RgtA/B/C/D-like domain-containing protein</fullName>
    </recommendedName>
</protein>
<evidence type="ECO:0000256" key="1">
    <source>
        <dbReference type="SAM" id="Phobius"/>
    </source>
</evidence>
<dbReference type="GeneID" id="27135745"/>
<feature type="transmembrane region" description="Helical" evidence="1">
    <location>
        <begin position="274"/>
        <end position="292"/>
    </location>
</feature>
<feature type="transmembrane region" description="Helical" evidence="1">
    <location>
        <begin position="240"/>
        <end position="262"/>
    </location>
</feature>
<dbReference type="STRING" id="1432656.X802_08795"/>
<proteinExistence type="predicted"/>
<name>A0A0X1KNG6_9EURY</name>
<dbReference type="RefSeq" id="WP_062372917.1">
    <property type="nucleotide sequence ID" value="NZ_CP007140.1"/>
</dbReference>
<feature type="transmembrane region" description="Helical" evidence="1">
    <location>
        <begin position="378"/>
        <end position="398"/>
    </location>
</feature>
<reference evidence="2 3" key="1">
    <citation type="submission" date="2014-01" db="EMBL/GenBank/DDBJ databases">
        <title>Genome sequencing of Thermococcus guaymasensis.</title>
        <authorList>
            <person name="Zhang X."/>
            <person name="Alvare G."/>
            <person name="Fristensky B."/>
            <person name="Chen L."/>
            <person name="Suen T."/>
            <person name="Chen Q."/>
            <person name="Ma K."/>
        </authorList>
    </citation>
    <scope>NUCLEOTIDE SEQUENCE [LARGE SCALE GENOMIC DNA]</scope>
    <source>
        <strain evidence="2 3">DSM 11113</strain>
    </source>
</reference>
<feature type="transmembrane region" description="Helical" evidence="1">
    <location>
        <begin position="471"/>
        <end position="487"/>
    </location>
</feature>
<feature type="transmembrane region" description="Helical" evidence="1">
    <location>
        <begin position="14"/>
        <end position="35"/>
    </location>
</feature>
<dbReference type="KEGG" id="tgy:X802_08795"/>
<feature type="transmembrane region" description="Helical" evidence="1">
    <location>
        <begin position="441"/>
        <end position="464"/>
    </location>
</feature>
<keyword evidence="1" id="KW-1133">Transmembrane helix</keyword>
<evidence type="ECO:0000313" key="3">
    <source>
        <dbReference type="Proteomes" id="UP000062043"/>
    </source>
</evidence>
<dbReference type="OrthoDB" id="86090at2157"/>
<dbReference type="InterPro" id="IPR046671">
    <property type="entry name" value="DUF6541"/>
</dbReference>
<gene>
    <name evidence="2" type="ORF">X802_08795</name>
</gene>
<dbReference type="PATRIC" id="fig|1432656.3.peg.1712"/>